<evidence type="ECO:0000313" key="4">
    <source>
        <dbReference type="EMBL" id="TCK19469.1"/>
    </source>
</evidence>
<dbReference type="CDD" id="cd03801">
    <property type="entry name" value="GT4_PimA-like"/>
    <property type="match status" value="1"/>
</dbReference>
<evidence type="ECO:0000256" key="1">
    <source>
        <dbReference type="ARBA" id="ARBA00022676"/>
    </source>
</evidence>
<gene>
    <name evidence="4" type="ORF">DFR30_2780</name>
</gene>
<evidence type="ECO:0000259" key="3">
    <source>
        <dbReference type="Pfam" id="PF13439"/>
    </source>
</evidence>
<protein>
    <submittedName>
        <fullName evidence="4">Glycosyltransferase involved in cell wall biosynthesis</fullName>
    </submittedName>
</protein>
<dbReference type="Pfam" id="PF13692">
    <property type="entry name" value="Glyco_trans_1_4"/>
    <property type="match status" value="1"/>
</dbReference>
<reference evidence="4 5" key="1">
    <citation type="submission" date="2019-03" db="EMBL/GenBank/DDBJ databases">
        <title>Genomic Encyclopedia of Type Strains, Phase IV (KMG-IV): sequencing the most valuable type-strain genomes for metagenomic binning, comparative biology and taxonomic classification.</title>
        <authorList>
            <person name="Goeker M."/>
        </authorList>
    </citation>
    <scope>NUCLEOTIDE SEQUENCE [LARGE SCALE GENOMIC DNA]</scope>
    <source>
        <strain evidence="4 5">DSM 19610</strain>
    </source>
</reference>
<dbReference type="AlphaFoldDB" id="A0A4R1HJ03"/>
<evidence type="ECO:0000313" key="5">
    <source>
        <dbReference type="Proteomes" id="UP000295707"/>
    </source>
</evidence>
<keyword evidence="2 4" id="KW-0808">Transferase</keyword>
<dbReference type="GO" id="GO:0016757">
    <property type="term" value="F:glycosyltransferase activity"/>
    <property type="evidence" value="ECO:0007669"/>
    <property type="project" value="UniProtKB-KW"/>
</dbReference>
<dbReference type="PANTHER" id="PTHR12526">
    <property type="entry name" value="GLYCOSYLTRANSFERASE"/>
    <property type="match status" value="1"/>
</dbReference>
<dbReference type="PANTHER" id="PTHR12526:SF629">
    <property type="entry name" value="TEICHURONIC ACID BIOSYNTHESIS GLYCOSYLTRANSFERASE TUAH-RELATED"/>
    <property type="match status" value="1"/>
</dbReference>
<sequence length="372" mass="42120">MNICFLALTGYPILAGTQEARVGGAEVQMVMLAKYLASKGNRVSMVTLDCGQEDEQELHGIRVLKTFHLQDGVPFVRFVYPRWISIWNALRKADADVYYQRCASMSTGLLALFCRKYGKKYIFASGSDTDFDPGGLIINSRRDKYLYNYGLRRADLIVAQTHTQRQLLKDNYGMDATVIPNAWWSEVIEKSGNCNVRGRYNLWVSTMRSWKRPDIFLDLAEQLPGQEFVIVGGAASGEQALFERIRAKAKKMSNVTFKGFVPFSQVGVYFDEAKMFVNTSDPKEGFPNTFLQAWQKGVPVASYFDPDGLIRSNDLGMVACDFKEMVRNLACLDNDNALYTRMSENCSEYYSSHHRIDVLGEKYLSLMAGLLK</sequence>
<dbReference type="Pfam" id="PF13439">
    <property type="entry name" value="Glyco_transf_4"/>
    <property type="match status" value="1"/>
</dbReference>
<comment type="caution">
    <text evidence="4">The sequence shown here is derived from an EMBL/GenBank/DDBJ whole genome shotgun (WGS) entry which is preliminary data.</text>
</comment>
<keyword evidence="5" id="KW-1185">Reference proteome</keyword>
<dbReference type="InterPro" id="IPR028098">
    <property type="entry name" value="Glyco_trans_4-like_N"/>
</dbReference>
<feature type="domain" description="Glycosyltransferase subfamily 4-like N-terminal" evidence="3">
    <location>
        <begin position="22"/>
        <end position="181"/>
    </location>
</feature>
<dbReference type="EMBL" id="SMFX01000001">
    <property type="protein sequence ID" value="TCK19469.1"/>
    <property type="molecule type" value="Genomic_DNA"/>
</dbReference>
<dbReference type="SUPFAM" id="SSF53756">
    <property type="entry name" value="UDP-Glycosyltransferase/glycogen phosphorylase"/>
    <property type="match status" value="1"/>
</dbReference>
<keyword evidence="1" id="KW-0328">Glycosyltransferase</keyword>
<organism evidence="4 5">
    <name type="scientific">Thiogranum longum</name>
    <dbReference type="NCBI Taxonomy" id="1537524"/>
    <lineage>
        <taxon>Bacteria</taxon>
        <taxon>Pseudomonadati</taxon>
        <taxon>Pseudomonadota</taxon>
        <taxon>Gammaproteobacteria</taxon>
        <taxon>Chromatiales</taxon>
        <taxon>Ectothiorhodospiraceae</taxon>
        <taxon>Thiogranum</taxon>
    </lineage>
</organism>
<name>A0A4R1HJ03_9GAMM</name>
<dbReference type="OrthoDB" id="9775208at2"/>
<dbReference type="Gene3D" id="3.40.50.2000">
    <property type="entry name" value="Glycogen Phosphorylase B"/>
    <property type="match status" value="2"/>
</dbReference>
<dbReference type="RefSeq" id="WP_132974166.1">
    <property type="nucleotide sequence ID" value="NZ_SMFX01000001.1"/>
</dbReference>
<evidence type="ECO:0000256" key="2">
    <source>
        <dbReference type="ARBA" id="ARBA00022679"/>
    </source>
</evidence>
<accession>A0A4R1HJ03</accession>
<proteinExistence type="predicted"/>
<dbReference type="Proteomes" id="UP000295707">
    <property type="component" value="Unassembled WGS sequence"/>
</dbReference>